<dbReference type="InterPro" id="IPR037120">
    <property type="entry name" value="Haem_peroxidase_sf_animal"/>
</dbReference>
<dbReference type="PANTHER" id="PTHR11475">
    <property type="entry name" value="OXIDASE/PEROXIDASE"/>
    <property type="match status" value="1"/>
</dbReference>
<dbReference type="PRINTS" id="PR00457">
    <property type="entry name" value="ANPEROXIDASE"/>
</dbReference>
<keyword evidence="5" id="KW-0408">Iron</keyword>
<keyword evidence="4" id="KW-0325">Glycoprotein</keyword>
<dbReference type="PANTHER" id="PTHR11475:SF4">
    <property type="entry name" value="CHORION PEROXIDASE"/>
    <property type="match status" value="1"/>
</dbReference>
<dbReference type="SUPFAM" id="SSF48113">
    <property type="entry name" value="Heme-dependent peroxidases"/>
    <property type="match status" value="1"/>
</dbReference>
<dbReference type="InterPro" id="IPR019791">
    <property type="entry name" value="Haem_peroxidase_animal"/>
</dbReference>
<keyword evidence="3 6" id="KW-0732">Signal</keyword>
<comment type="subcellular location">
    <subcellularLocation>
        <location evidence="1">Secreted</location>
    </subcellularLocation>
</comment>
<dbReference type="InterPro" id="IPR010255">
    <property type="entry name" value="Haem_peroxidase_sf"/>
</dbReference>
<gene>
    <name evidence="7" type="ORF">SNE40_000100</name>
</gene>
<evidence type="ECO:0000256" key="1">
    <source>
        <dbReference type="ARBA" id="ARBA00004613"/>
    </source>
</evidence>
<keyword evidence="2" id="KW-0964">Secreted</keyword>
<evidence type="ECO:0000256" key="2">
    <source>
        <dbReference type="ARBA" id="ARBA00022525"/>
    </source>
</evidence>
<keyword evidence="5" id="KW-0479">Metal-binding</keyword>
<accession>A0AAN8Q9M6</accession>
<dbReference type="GO" id="GO:0005576">
    <property type="term" value="C:extracellular region"/>
    <property type="evidence" value="ECO:0007669"/>
    <property type="project" value="UniProtKB-SubCell"/>
</dbReference>
<feature type="chain" id="PRO_5042927142" description="Peroxidase" evidence="6">
    <location>
        <begin position="30"/>
        <end position="650"/>
    </location>
</feature>
<name>A0AAN8Q9M6_PATCE</name>
<evidence type="ECO:0000256" key="4">
    <source>
        <dbReference type="ARBA" id="ARBA00023180"/>
    </source>
</evidence>
<dbReference type="GO" id="GO:0046872">
    <property type="term" value="F:metal ion binding"/>
    <property type="evidence" value="ECO:0007669"/>
    <property type="project" value="UniProtKB-KW"/>
</dbReference>
<dbReference type="Pfam" id="PF03098">
    <property type="entry name" value="An_peroxidase"/>
    <property type="match status" value="1"/>
</dbReference>
<evidence type="ECO:0000313" key="8">
    <source>
        <dbReference type="Proteomes" id="UP001347796"/>
    </source>
</evidence>
<evidence type="ECO:0000256" key="6">
    <source>
        <dbReference type="SAM" id="SignalP"/>
    </source>
</evidence>
<evidence type="ECO:0000256" key="5">
    <source>
        <dbReference type="PIRSR" id="PIRSR619791-2"/>
    </source>
</evidence>
<evidence type="ECO:0008006" key="9">
    <source>
        <dbReference type="Google" id="ProtNLM"/>
    </source>
</evidence>
<reference evidence="7 8" key="1">
    <citation type="submission" date="2024-01" db="EMBL/GenBank/DDBJ databases">
        <title>The genome of the rayed Mediterranean limpet Patella caerulea (Linnaeus, 1758).</title>
        <authorList>
            <person name="Anh-Thu Weber A."/>
            <person name="Halstead-Nussloch G."/>
        </authorList>
    </citation>
    <scope>NUCLEOTIDE SEQUENCE [LARGE SCALE GENOMIC DNA]</scope>
    <source>
        <strain evidence="7">AATW-2023a</strain>
        <tissue evidence="7">Whole specimen</tissue>
    </source>
</reference>
<dbReference type="PROSITE" id="PS50292">
    <property type="entry name" value="PEROXIDASE_3"/>
    <property type="match status" value="1"/>
</dbReference>
<organism evidence="7 8">
    <name type="scientific">Patella caerulea</name>
    <name type="common">Rayed Mediterranean limpet</name>
    <dbReference type="NCBI Taxonomy" id="87958"/>
    <lineage>
        <taxon>Eukaryota</taxon>
        <taxon>Metazoa</taxon>
        <taxon>Spiralia</taxon>
        <taxon>Lophotrochozoa</taxon>
        <taxon>Mollusca</taxon>
        <taxon>Gastropoda</taxon>
        <taxon>Patellogastropoda</taxon>
        <taxon>Patelloidea</taxon>
        <taxon>Patellidae</taxon>
        <taxon>Patella</taxon>
    </lineage>
</organism>
<protein>
    <recommendedName>
        <fullName evidence="9">Peroxidase</fullName>
    </recommendedName>
</protein>
<feature type="binding site" description="axial binding residue" evidence="5">
    <location>
        <position position="406"/>
    </location>
    <ligand>
        <name>heme b</name>
        <dbReference type="ChEBI" id="CHEBI:60344"/>
    </ligand>
    <ligandPart>
        <name>Fe</name>
        <dbReference type="ChEBI" id="CHEBI:18248"/>
    </ligandPart>
</feature>
<dbReference type="CDD" id="cd09823">
    <property type="entry name" value="peroxinectin_like"/>
    <property type="match status" value="1"/>
</dbReference>
<evidence type="ECO:0000313" key="7">
    <source>
        <dbReference type="EMBL" id="KAK6194470.1"/>
    </source>
</evidence>
<keyword evidence="5" id="KW-0349">Heme</keyword>
<comment type="caution">
    <text evidence="7">The sequence shown here is derived from an EMBL/GenBank/DDBJ whole genome shotgun (WGS) entry which is preliminary data.</text>
</comment>
<dbReference type="GO" id="GO:0020037">
    <property type="term" value="F:heme binding"/>
    <property type="evidence" value="ECO:0007669"/>
    <property type="project" value="InterPro"/>
</dbReference>
<dbReference type="Gene3D" id="1.10.640.10">
    <property type="entry name" value="Haem peroxidase domain superfamily, animal type"/>
    <property type="match status" value="1"/>
</dbReference>
<evidence type="ECO:0000256" key="3">
    <source>
        <dbReference type="ARBA" id="ARBA00022729"/>
    </source>
</evidence>
<dbReference type="GO" id="GO:0004601">
    <property type="term" value="F:peroxidase activity"/>
    <property type="evidence" value="ECO:0007669"/>
    <property type="project" value="InterPro"/>
</dbReference>
<sequence>MLQRERRQPRMNKGLQIVIIIQCVTFSLASQQNQAVSFVDAISSLTNTRNKRHVITRSKSQTCSYQNVQCSPFERYRQPDGRCNNLKIPYWGAAGTDLRRLIDNHYDDGVGSPRTRGVGGELLCSTRKISNALVDIEVKGAVDTIHTNLFQVYGQFLDHDIDFSPNIKGPDKSRIKCCTDIKSQQSTGADTNGACFPIEIPIDDPYFKPRRCMNFVRTVTVEDPKLKCKSAGAREQKNTITSYIDGSSVYGSSEEQQKKLRQFQNGLLKVGVNDMLSEDVDGDCVKRNATDFCLLAGDSRVNEHPGLSAFHTIFVKLHNRIAKQLRRLNIRNQLWNDEKLFQETRRIIAAILQHITYNEWLPHVVGAAATQKYRIKTTFGVMHRYDNSLDARIINSFSTAAFRYGHSSIPNAWSYGNVSKLLVEMFNSPFFIVDHKGEGLNLIVEGMLKDSSQDTDLTFSDGVKNKLFQNFTVPGLDLAALNIQRGRDHGLAPYNKYRKHCGLKPISFDGSTAQVRALERVYSHVDDVDLFIGGVTESAVYGGVVGPTFACIIAQQFHNLKYGDRFWFENLRPPTPYLRGNPIGFTIGQITAIRRVSMGRILCDTTDIKRLPRKAFLHPNNGRSNRLVSCKDFRSLPALDIKQWYQSIFG</sequence>
<dbReference type="AlphaFoldDB" id="A0AAN8Q9M6"/>
<dbReference type="Proteomes" id="UP001347796">
    <property type="component" value="Unassembled WGS sequence"/>
</dbReference>
<dbReference type="FunFam" id="1.10.640.10:FF:000003">
    <property type="entry name" value="chorion peroxidase"/>
    <property type="match status" value="1"/>
</dbReference>
<proteinExistence type="predicted"/>
<feature type="signal peptide" evidence="6">
    <location>
        <begin position="1"/>
        <end position="29"/>
    </location>
</feature>
<dbReference type="EMBL" id="JAZGQO010000001">
    <property type="protein sequence ID" value="KAK6194470.1"/>
    <property type="molecule type" value="Genomic_DNA"/>
</dbReference>
<keyword evidence="8" id="KW-1185">Reference proteome</keyword>
<dbReference type="GO" id="GO:0006979">
    <property type="term" value="P:response to oxidative stress"/>
    <property type="evidence" value="ECO:0007669"/>
    <property type="project" value="InterPro"/>
</dbReference>